<name>A0A839N484_9MICO</name>
<keyword evidence="1" id="KW-0812">Transmembrane</keyword>
<keyword evidence="1" id="KW-1133">Transmembrane helix</keyword>
<feature type="transmembrane region" description="Helical" evidence="1">
    <location>
        <begin position="52"/>
        <end position="73"/>
    </location>
</feature>
<keyword evidence="3" id="KW-1185">Reference proteome</keyword>
<dbReference type="RefSeq" id="WP_183319119.1">
    <property type="nucleotide sequence ID" value="NZ_JACHVQ010000001.1"/>
</dbReference>
<evidence type="ECO:0000313" key="3">
    <source>
        <dbReference type="Proteomes" id="UP000559182"/>
    </source>
</evidence>
<protein>
    <submittedName>
        <fullName evidence="2">F0F1-type ATP synthase membrane subunit c/vacuolar-type H+-ATPase subunit K</fullName>
    </submittedName>
</protein>
<evidence type="ECO:0000313" key="2">
    <source>
        <dbReference type="EMBL" id="MBB2890783.1"/>
    </source>
</evidence>
<reference evidence="2 3" key="1">
    <citation type="submission" date="2020-08" db="EMBL/GenBank/DDBJ databases">
        <title>Sequencing the genomes of 1000 actinobacteria strains.</title>
        <authorList>
            <person name="Klenk H.-P."/>
        </authorList>
    </citation>
    <scope>NUCLEOTIDE SEQUENCE [LARGE SCALE GENOMIC DNA]</scope>
    <source>
        <strain evidence="2 3">DSM 105369</strain>
    </source>
</reference>
<organism evidence="2 3">
    <name type="scientific">Flexivirga oryzae</name>
    <dbReference type="NCBI Taxonomy" id="1794944"/>
    <lineage>
        <taxon>Bacteria</taxon>
        <taxon>Bacillati</taxon>
        <taxon>Actinomycetota</taxon>
        <taxon>Actinomycetes</taxon>
        <taxon>Micrococcales</taxon>
        <taxon>Dermacoccaceae</taxon>
        <taxon>Flexivirga</taxon>
    </lineage>
</organism>
<dbReference type="AlphaFoldDB" id="A0A839N484"/>
<sequence length="151" mass="16223">MSYPEQPTGSPASPTAAQDRSLRIMALAFLTMTVVFGVLLDVAEGTPSTNALYFVLAVLVVVAGFVLALNLGYRSAPAAARRPGTPDEFTAAFFRRLAMTETPVFINLAIGFIAGSALPYFVAWPFAVASMAFHLIPSAGMHRRWEAAQQR</sequence>
<accession>A0A839N484</accession>
<gene>
    <name evidence="2" type="ORF">FHU39_000767</name>
</gene>
<evidence type="ECO:0000256" key="1">
    <source>
        <dbReference type="SAM" id="Phobius"/>
    </source>
</evidence>
<feature type="transmembrane region" description="Helical" evidence="1">
    <location>
        <begin position="21"/>
        <end position="40"/>
    </location>
</feature>
<proteinExistence type="predicted"/>
<keyword evidence="1" id="KW-0472">Membrane</keyword>
<dbReference type="Proteomes" id="UP000559182">
    <property type="component" value="Unassembled WGS sequence"/>
</dbReference>
<feature type="transmembrane region" description="Helical" evidence="1">
    <location>
        <begin position="104"/>
        <end position="127"/>
    </location>
</feature>
<dbReference type="EMBL" id="JACHVQ010000001">
    <property type="protein sequence ID" value="MBB2890783.1"/>
    <property type="molecule type" value="Genomic_DNA"/>
</dbReference>
<comment type="caution">
    <text evidence="2">The sequence shown here is derived from an EMBL/GenBank/DDBJ whole genome shotgun (WGS) entry which is preliminary data.</text>
</comment>